<comment type="caution">
    <text evidence="1">The sequence shown here is derived from an EMBL/GenBank/DDBJ whole genome shotgun (WGS) entry which is preliminary data.</text>
</comment>
<sequence length="23" mass="2551">MVGRLQRSDSDLQLGALLLSIHQ</sequence>
<proteinExistence type="predicted"/>
<evidence type="ECO:0000313" key="1">
    <source>
        <dbReference type="EMBL" id="MCI23717.1"/>
    </source>
</evidence>
<accession>A0A392QIJ3</accession>
<evidence type="ECO:0000313" key="2">
    <source>
        <dbReference type="Proteomes" id="UP000265520"/>
    </source>
</evidence>
<feature type="non-terminal residue" evidence="1">
    <location>
        <position position="23"/>
    </location>
</feature>
<dbReference type="EMBL" id="LXQA010137498">
    <property type="protein sequence ID" value="MCI23717.1"/>
    <property type="molecule type" value="Genomic_DNA"/>
</dbReference>
<organism evidence="1 2">
    <name type="scientific">Trifolium medium</name>
    <dbReference type="NCBI Taxonomy" id="97028"/>
    <lineage>
        <taxon>Eukaryota</taxon>
        <taxon>Viridiplantae</taxon>
        <taxon>Streptophyta</taxon>
        <taxon>Embryophyta</taxon>
        <taxon>Tracheophyta</taxon>
        <taxon>Spermatophyta</taxon>
        <taxon>Magnoliopsida</taxon>
        <taxon>eudicotyledons</taxon>
        <taxon>Gunneridae</taxon>
        <taxon>Pentapetalae</taxon>
        <taxon>rosids</taxon>
        <taxon>fabids</taxon>
        <taxon>Fabales</taxon>
        <taxon>Fabaceae</taxon>
        <taxon>Papilionoideae</taxon>
        <taxon>50 kb inversion clade</taxon>
        <taxon>NPAAA clade</taxon>
        <taxon>Hologalegina</taxon>
        <taxon>IRL clade</taxon>
        <taxon>Trifolieae</taxon>
        <taxon>Trifolium</taxon>
    </lineage>
</organism>
<reference evidence="1 2" key="1">
    <citation type="journal article" date="2018" name="Front. Plant Sci.">
        <title>Red Clover (Trifolium pratense) and Zigzag Clover (T. medium) - A Picture of Genomic Similarities and Differences.</title>
        <authorList>
            <person name="Dluhosova J."/>
            <person name="Istvanek J."/>
            <person name="Nedelnik J."/>
            <person name="Repkova J."/>
        </authorList>
    </citation>
    <scope>NUCLEOTIDE SEQUENCE [LARGE SCALE GENOMIC DNA]</scope>
    <source>
        <strain evidence="2">cv. 10/8</strain>
        <tissue evidence="1">Leaf</tissue>
    </source>
</reference>
<name>A0A392QIJ3_9FABA</name>
<keyword evidence="2" id="KW-1185">Reference proteome</keyword>
<dbReference type="Proteomes" id="UP000265520">
    <property type="component" value="Unassembled WGS sequence"/>
</dbReference>
<dbReference type="AlphaFoldDB" id="A0A392QIJ3"/>
<protein>
    <submittedName>
        <fullName evidence="1">Uncharacterized protein</fullName>
    </submittedName>
</protein>